<dbReference type="PROSITE" id="PS50954">
    <property type="entry name" value="LEM"/>
    <property type="match status" value="1"/>
</dbReference>
<keyword evidence="5" id="KW-0238">DNA-binding</keyword>
<sequence>MPLQNDDPAHLSKSRLKSDLVAHNVAVPPANSKKDVYVELRCRHIGRQRAVDFSSDEEDHDKEGEDPGDAEVPDPCVLTDRDLMAALLQHGFKAGPIVASTRALYEKKLRRLLQAAGRDGHLNGEENGALFSDSEDEQEGVPAEPVSDVLKDLFPDTKTMPTGIYATRRRPIKGAAGRPIQYKYPDTPTSPTTLERREVERRLVPIHIQILLFLILVVLLYLIYAFVEDGSFSSLNALLDGQNQGSDNGERLLGQAYSQDAPALSGHE</sequence>
<evidence type="ECO:0000256" key="3">
    <source>
        <dbReference type="ARBA" id="ARBA00022553"/>
    </source>
</evidence>
<dbReference type="PANTHER" id="PTHR12019:SF22">
    <property type="entry name" value="LAMINA-ASSOCIATED POLYPEPTIDE 2, ISOFORMS BETA_GAMMA"/>
    <property type="match status" value="1"/>
</dbReference>
<keyword evidence="7" id="KW-0472">Membrane</keyword>
<dbReference type="Ensembl" id="ENSMMOT00000015248.1">
    <property type="protein sequence ID" value="ENSMMOP00000015002.1"/>
    <property type="gene ID" value="ENSMMOG00000011465.1"/>
</dbReference>
<keyword evidence="3" id="KW-0597">Phosphoprotein</keyword>
<feature type="domain" description="LEM" evidence="8">
    <location>
        <begin position="72"/>
        <end position="116"/>
    </location>
</feature>
<dbReference type="GO" id="GO:0003677">
    <property type="term" value="F:DNA binding"/>
    <property type="evidence" value="ECO:0007669"/>
    <property type="project" value="UniProtKB-KW"/>
</dbReference>
<dbReference type="Proteomes" id="UP000261620">
    <property type="component" value="Unplaced"/>
</dbReference>
<name>A0A3Q3WRG4_MOLML</name>
<evidence type="ECO:0000313" key="11">
    <source>
        <dbReference type="Proteomes" id="UP000261620"/>
    </source>
</evidence>
<dbReference type="InterPro" id="IPR051656">
    <property type="entry name" value="LEM_domain"/>
</dbReference>
<dbReference type="Pfam" id="PF03020">
    <property type="entry name" value="LEM"/>
    <property type="match status" value="1"/>
</dbReference>
<evidence type="ECO:0000256" key="6">
    <source>
        <dbReference type="SAM" id="MobiDB-lite"/>
    </source>
</evidence>
<comment type="similarity">
    <text evidence="1">Belongs to the LEM family.</text>
</comment>
<keyword evidence="4" id="KW-0007">Acetylation</keyword>
<dbReference type="FunFam" id="1.10.720.40:FF:000001">
    <property type="entry name" value="LEM domain containing 2, isoform CRA_a"/>
    <property type="match status" value="2"/>
</dbReference>
<dbReference type="STRING" id="94237.ENSMMOP00000015002"/>
<dbReference type="OMA" id="QFKYPET"/>
<dbReference type="InterPro" id="IPR003887">
    <property type="entry name" value="LEM_dom"/>
</dbReference>
<evidence type="ECO:0000259" key="8">
    <source>
        <dbReference type="PROSITE" id="PS50954"/>
    </source>
</evidence>
<dbReference type="GO" id="GO:0005635">
    <property type="term" value="C:nuclear envelope"/>
    <property type="evidence" value="ECO:0007669"/>
    <property type="project" value="UniProtKB-ARBA"/>
</dbReference>
<accession>A0A3Q3WRG4</accession>
<evidence type="ECO:0000256" key="7">
    <source>
        <dbReference type="SAM" id="Phobius"/>
    </source>
</evidence>
<dbReference type="CDD" id="cd12940">
    <property type="entry name" value="LEM_LAP2_LEMD1"/>
    <property type="match status" value="1"/>
</dbReference>
<protein>
    <submittedName>
        <fullName evidence="10">Uncharacterized protein</fullName>
    </submittedName>
</protein>
<feature type="compositionally biased region" description="Acidic residues" evidence="6">
    <location>
        <begin position="54"/>
        <end position="72"/>
    </location>
</feature>
<feature type="transmembrane region" description="Helical" evidence="7">
    <location>
        <begin position="206"/>
        <end position="227"/>
    </location>
</feature>
<dbReference type="AlphaFoldDB" id="A0A3Q3WRG4"/>
<proteinExistence type="inferred from homology"/>
<dbReference type="PROSITE" id="PS50955">
    <property type="entry name" value="LEM_LIKE"/>
    <property type="match status" value="1"/>
</dbReference>
<dbReference type="SMART" id="SM01261">
    <property type="entry name" value="Thymopoietin"/>
    <property type="match status" value="1"/>
</dbReference>
<evidence type="ECO:0000256" key="2">
    <source>
        <dbReference type="ARBA" id="ARBA00022481"/>
    </source>
</evidence>
<keyword evidence="7" id="KW-0812">Transmembrane</keyword>
<evidence type="ECO:0000313" key="10">
    <source>
        <dbReference type="Ensembl" id="ENSMMOP00000015002.1"/>
    </source>
</evidence>
<evidence type="ECO:0000256" key="4">
    <source>
        <dbReference type="ARBA" id="ARBA00022990"/>
    </source>
</evidence>
<evidence type="ECO:0000259" key="9">
    <source>
        <dbReference type="PROSITE" id="PS50955"/>
    </source>
</evidence>
<keyword evidence="11" id="KW-1185">Reference proteome</keyword>
<dbReference type="SMART" id="SM00540">
    <property type="entry name" value="LEM"/>
    <property type="match status" value="1"/>
</dbReference>
<organism evidence="10 11">
    <name type="scientific">Mola mola</name>
    <name type="common">Ocean sunfish</name>
    <name type="synonym">Tetraodon mola</name>
    <dbReference type="NCBI Taxonomy" id="94237"/>
    <lineage>
        <taxon>Eukaryota</taxon>
        <taxon>Metazoa</taxon>
        <taxon>Chordata</taxon>
        <taxon>Craniata</taxon>
        <taxon>Vertebrata</taxon>
        <taxon>Euteleostomi</taxon>
        <taxon>Actinopterygii</taxon>
        <taxon>Neopterygii</taxon>
        <taxon>Teleostei</taxon>
        <taxon>Neoteleostei</taxon>
        <taxon>Acanthomorphata</taxon>
        <taxon>Eupercaria</taxon>
        <taxon>Tetraodontiformes</taxon>
        <taxon>Molidae</taxon>
        <taxon>Mola</taxon>
    </lineage>
</organism>
<dbReference type="InterPro" id="IPR011015">
    <property type="entry name" value="LEM/LEM-like_dom_sf"/>
</dbReference>
<reference evidence="10" key="1">
    <citation type="submission" date="2025-08" db="UniProtKB">
        <authorList>
            <consortium name="Ensembl"/>
        </authorList>
    </citation>
    <scope>IDENTIFICATION</scope>
</reference>
<dbReference type="InterPro" id="IPR013146">
    <property type="entry name" value="LEM-like_dom"/>
</dbReference>
<keyword evidence="7" id="KW-1133">Transmembrane helix</keyword>
<dbReference type="Pfam" id="PF08198">
    <property type="entry name" value="Thymopoietin"/>
    <property type="match status" value="1"/>
</dbReference>
<feature type="region of interest" description="Disordered" evidence="6">
    <location>
        <begin position="51"/>
        <end position="74"/>
    </location>
</feature>
<feature type="domain" description="LEM-like" evidence="9">
    <location>
        <begin position="5"/>
        <end position="48"/>
    </location>
</feature>
<evidence type="ECO:0000256" key="5">
    <source>
        <dbReference type="ARBA" id="ARBA00023125"/>
    </source>
</evidence>
<keyword evidence="2" id="KW-0488">Methylation</keyword>
<dbReference type="PANTHER" id="PTHR12019">
    <property type="entry name" value="LAMINA-ASSOCIATED POLYPEPTIDE THYMOPOIETIN"/>
    <property type="match status" value="1"/>
</dbReference>
<evidence type="ECO:0000256" key="1">
    <source>
        <dbReference type="ARBA" id="ARBA00007744"/>
    </source>
</evidence>
<dbReference type="Gene3D" id="1.10.720.40">
    <property type="match status" value="2"/>
</dbReference>
<dbReference type="SUPFAM" id="SSF63451">
    <property type="entry name" value="LEM domain"/>
    <property type="match status" value="2"/>
</dbReference>
<reference evidence="10" key="2">
    <citation type="submission" date="2025-09" db="UniProtKB">
        <authorList>
            <consortium name="Ensembl"/>
        </authorList>
    </citation>
    <scope>IDENTIFICATION</scope>
</reference>
<feature type="region of interest" description="Disordered" evidence="6">
    <location>
        <begin position="123"/>
        <end position="142"/>
    </location>
</feature>